<dbReference type="Proteomes" id="UP000176583">
    <property type="component" value="Unassembled WGS sequence"/>
</dbReference>
<protein>
    <submittedName>
        <fullName evidence="1">Uncharacterized protein</fullName>
    </submittedName>
</protein>
<gene>
    <name evidence="1" type="ORF">A2V54_00230</name>
</gene>
<sequence length="140" mass="15512">MRKGLVVLIVLSVALTAMGSTVYFWPVPTVEQACMGADRFCTLESPGYYSKVERYGSETNFYLSEEQTELFWMDTANFLSEKGLGPHALIAAAYILSDPEPFPETLSYPTAGGRVVITVSTVDKIEGWADLVSFTLAYFR</sequence>
<comment type="caution">
    <text evidence="1">The sequence shown here is derived from an EMBL/GenBank/DDBJ whole genome shotgun (WGS) entry which is preliminary data.</text>
</comment>
<accession>A0A1F4UHL5</accession>
<dbReference type="AlphaFoldDB" id="A0A1F4UHL5"/>
<evidence type="ECO:0000313" key="1">
    <source>
        <dbReference type="EMBL" id="OGC44434.1"/>
    </source>
</evidence>
<dbReference type="EMBL" id="MEUW01000020">
    <property type="protein sequence ID" value="OGC44434.1"/>
    <property type="molecule type" value="Genomic_DNA"/>
</dbReference>
<name>A0A1F4UHL5_UNCKA</name>
<organism evidence="1 2">
    <name type="scientific">candidate division WWE3 bacterium RBG_19FT_COMBO_53_11</name>
    <dbReference type="NCBI Taxonomy" id="1802613"/>
    <lineage>
        <taxon>Bacteria</taxon>
        <taxon>Katanobacteria</taxon>
    </lineage>
</organism>
<proteinExistence type="predicted"/>
<evidence type="ECO:0000313" key="2">
    <source>
        <dbReference type="Proteomes" id="UP000176583"/>
    </source>
</evidence>
<reference evidence="1 2" key="1">
    <citation type="journal article" date="2016" name="Nat. Commun.">
        <title>Thousands of microbial genomes shed light on interconnected biogeochemical processes in an aquifer system.</title>
        <authorList>
            <person name="Anantharaman K."/>
            <person name="Brown C.T."/>
            <person name="Hug L.A."/>
            <person name="Sharon I."/>
            <person name="Castelle C.J."/>
            <person name="Probst A.J."/>
            <person name="Thomas B.C."/>
            <person name="Singh A."/>
            <person name="Wilkins M.J."/>
            <person name="Karaoz U."/>
            <person name="Brodie E.L."/>
            <person name="Williams K.H."/>
            <person name="Hubbard S.S."/>
            <person name="Banfield J.F."/>
        </authorList>
    </citation>
    <scope>NUCLEOTIDE SEQUENCE [LARGE SCALE GENOMIC DNA]</scope>
</reference>